<dbReference type="EMBL" id="CAACVJ010000702">
    <property type="protein sequence ID" value="VEP18860.1"/>
    <property type="molecule type" value="Genomic_DNA"/>
</dbReference>
<dbReference type="RefSeq" id="WP_144868401.1">
    <property type="nucleotide sequence ID" value="NZ_LR213850.1"/>
</dbReference>
<organism evidence="1 2">
    <name type="scientific">Hyella patelloides LEGE 07179</name>
    <dbReference type="NCBI Taxonomy" id="945734"/>
    <lineage>
        <taxon>Bacteria</taxon>
        <taxon>Bacillati</taxon>
        <taxon>Cyanobacteriota</taxon>
        <taxon>Cyanophyceae</taxon>
        <taxon>Pleurocapsales</taxon>
        <taxon>Hyellaceae</taxon>
        <taxon>Hyella</taxon>
    </lineage>
</organism>
<accession>A0A563W5E5</accession>
<gene>
    <name evidence="1" type="ORF">H1P_930030</name>
</gene>
<reference evidence="1 2" key="1">
    <citation type="submission" date="2019-01" db="EMBL/GenBank/DDBJ databases">
        <authorList>
            <person name="Brito A."/>
        </authorList>
    </citation>
    <scope>NUCLEOTIDE SEQUENCE [LARGE SCALE GENOMIC DNA]</scope>
    <source>
        <strain evidence="1">1</strain>
    </source>
</reference>
<evidence type="ECO:0000313" key="2">
    <source>
        <dbReference type="Proteomes" id="UP000320055"/>
    </source>
</evidence>
<name>A0A563W5E5_9CYAN</name>
<dbReference type="AlphaFoldDB" id="A0A563W5E5"/>
<dbReference type="OrthoDB" id="450143at2"/>
<protein>
    <submittedName>
        <fullName evidence="1">Uncharacterized protein</fullName>
    </submittedName>
</protein>
<dbReference type="Proteomes" id="UP000320055">
    <property type="component" value="Unassembled WGS sequence"/>
</dbReference>
<sequence>MGQLWDNVYAELSQLLEFNTLSGQHILVHVWDFVARDAVLIDDVPYTLKYSLRRLGTRWRDELYIHPETGILCLAKKLPKAKPKPRNDYLWVDRYHQYHKLNDIWYLVSFRDVPQPFVAVIDKVRKIYPTKVRDVLQQKTVTYSELFSTNRIPTYAYHKRQCNKKEIKWILQQLTTKH</sequence>
<evidence type="ECO:0000313" key="1">
    <source>
        <dbReference type="EMBL" id="VEP18860.1"/>
    </source>
</evidence>
<proteinExistence type="predicted"/>
<keyword evidence="2" id="KW-1185">Reference proteome</keyword>